<dbReference type="GO" id="GO:0019903">
    <property type="term" value="F:protein phosphatase binding"/>
    <property type="evidence" value="ECO:0007669"/>
    <property type="project" value="InterPro"/>
</dbReference>
<dbReference type="GO" id="GO:0005829">
    <property type="term" value="C:cytosol"/>
    <property type="evidence" value="ECO:0007669"/>
    <property type="project" value="TreeGrafter"/>
</dbReference>
<dbReference type="Pfam" id="PF04499">
    <property type="entry name" value="SAPS"/>
    <property type="match status" value="1"/>
</dbReference>
<dbReference type="GeneID" id="109109421"/>
<dbReference type="InterPro" id="IPR005301">
    <property type="entry name" value="MOB_kinase_act_fam"/>
</dbReference>
<feature type="binding site" evidence="2">
    <location>
        <position position="890"/>
    </location>
    <ligand>
        <name>Zn(2+)</name>
        <dbReference type="ChEBI" id="CHEBI:29105"/>
    </ligand>
</feature>
<dbReference type="PANTHER" id="PTHR12634:SF15">
    <property type="entry name" value="SERINE_THREONINE-PROTEIN PHOSPHATASE 6 REGULATORY SUBUNIT 2"/>
    <property type="match status" value="1"/>
</dbReference>
<dbReference type="OrthoDB" id="295029at2759"/>
<evidence type="ECO:0000256" key="2">
    <source>
        <dbReference type="PIRSR" id="PIRSR605301-1"/>
    </source>
</evidence>
<dbReference type="RefSeq" id="XP_042600396.1">
    <property type="nucleotide sequence ID" value="XM_042744462.1"/>
</dbReference>
<feature type="binding site" evidence="2">
    <location>
        <position position="975"/>
    </location>
    <ligand>
        <name>Zn(2+)</name>
        <dbReference type="ChEBI" id="CHEBI:29105"/>
    </ligand>
</feature>
<dbReference type="SMR" id="A0A9R0AKZ8"/>
<name>A0A9R0AKZ8_CYPCA</name>
<dbReference type="AlphaFoldDB" id="A0A9R0AKZ8"/>
<keyword evidence="2" id="KW-0862">Zinc</keyword>
<dbReference type="CTD" id="570360"/>
<feature type="region of interest" description="Disordered" evidence="3">
    <location>
        <begin position="629"/>
        <end position="678"/>
    </location>
</feature>
<dbReference type="InterPro" id="IPR007587">
    <property type="entry name" value="SAPS"/>
</dbReference>
<dbReference type="Pfam" id="PF03637">
    <property type="entry name" value="Mob1_phocein"/>
    <property type="match status" value="1"/>
</dbReference>
<reference evidence="4" key="1">
    <citation type="submission" date="2025-08" db="UniProtKB">
        <authorList>
            <consortium name="RefSeq"/>
        </authorList>
    </citation>
    <scope>IDENTIFICATION</scope>
    <source>
        <tissue evidence="4">Muscle</tissue>
    </source>
</reference>
<feature type="binding site" evidence="2">
    <location>
        <position position="970"/>
    </location>
    <ligand>
        <name>Zn(2+)</name>
        <dbReference type="ChEBI" id="CHEBI:29105"/>
    </ligand>
</feature>
<organism evidence="4">
    <name type="scientific">Cyprinus carpio</name>
    <name type="common">Common carp</name>
    <dbReference type="NCBI Taxonomy" id="7962"/>
    <lineage>
        <taxon>Eukaryota</taxon>
        <taxon>Metazoa</taxon>
        <taxon>Chordata</taxon>
        <taxon>Craniata</taxon>
        <taxon>Vertebrata</taxon>
        <taxon>Euteleostomi</taxon>
        <taxon>Actinopterygii</taxon>
        <taxon>Neopterygii</taxon>
        <taxon>Teleostei</taxon>
        <taxon>Ostariophysi</taxon>
        <taxon>Cypriniformes</taxon>
        <taxon>Cyprinidae</taxon>
        <taxon>Cyprininae</taxon>
        <taxon>Cyprinus</taxon>
    </lineage>
</organism>
<dbReference type="KEGG" id="ccar:109109421"/>
<dbReference type="Proteomes" id="UP001155660">
    <property type="component" value="Chromosome B18"/>
</dbReference>
<gene>
    <name evidence="4" type="primary">ppp6r2b</name>
</gene>
<dbReference type="PANTHER" id="PTHR12634">
    <property type="entry name" value="SIT4 YEAST -ASSOCIATING PROTEIN-RELATED"/>
    <property type="match status" value="1"/>
</dbReference>
<accession>A0A9R0AKZ8</accession>
<evidence type="ECO:0000313" key="4">
    <source>
        <dbReference type="RefSeq" id="XP_042600396.1"/>
    </source>
</evidence>
<evidence type="ECO:0000256" key="3">
    <source>
        <dbReference type="SAM" id="MobiDB-lite"/>
    </source>
</evidence>
<evidence type="ECO:0000256" key="1">
    <source>
        <dbReference type="ARBA" id="ARBA00006180"/>
    </source>
</evidence>
<dbReference type="SMART" id="SM01388">
    <property type="entry name" value="Mob1_phocein"/>
    <property type="match status" value="1"/>
</dbReference>
<dbReference type="GO" id="GO:0019888">
    <property type="term" value="F:protein phosphatase regulator activity"/>
    <property type="evidence" value="ECO:0007669"/>
    <property type="project" value="TreeGrafter"/>
</dbReference>
<protein>
    <submittedName>
        <fullName evidence="4">Serine/threonine-protein phosphatase 6 regulatory subunit 2</fullName>
    </submittedName>
</protein>
<dbReference type="GO" id="GO:0005634">
    <property type="term" value="C:nucleus"/>
    <property type="evidence" value="ECO:0007669"/>
    <property type="project" value="TreeGrafter"/>
</dbReference>
<sequence>MFWKFDLHNSSQIEKLLEKEDVTLQELLDEDDVLQECKAQNQRLLLFLTRDSSMLELLNLITHEPPADREERLRYKYANVACELLTCDVSLINDKVGGDESLMNTLYSFLEQKSALNPLLASFFSKAFGNLITRKTEQVIGFLKNKEDFIGQVLKHLDTSAMMDLVLRLISSVEPVCLRQEVLTWLNEERLIQRLIELIHPHSDGQKQSNASQTLCDIIRLSRDQASLLQETSETTDPLLTTLELQQNVEALLKNMFEGEKSEVCIVNGTQVLLALLETRRPGVEQVIDPCSQGLEKSYTVNNSILMGIQPHLKHFHHLLLNPPKKCVMLTTMGVLEEPFGNARLHASRLMAALLYTRAPRIHLELCQLNMINLLLDLFFKFSWNNFLHIQVEHCVSAILNQTTPNGKTHDSPDQIQLETQDTQNSEKTDMFTCCDMIKHLLKDCRLVQRILDAWEENDKTQEAGGMRKGYMGHLTRIANTVVQNAEREQEQTQIAQLIKELPEDYKARWEQFVNETLTETNKKNTADLVFSDYQIQQMTANFVDQFGLNDDEFGDHDGRISATFDRITEIKFNLVDEGASSAIFETRTKERIRPFDDAEEEEDIWEDKEINYATQVKARSRFGLVTNAQKSEADGGSRRRLGSPDMEWFPETKQTQENTKNQEMDKQSSDPQSPGWIASFEDDFSCRDFTSIAMDTGSSVWGSSTAQLSETEEKGWATFTDFQPFCCSDAGPRCSSPVDSENPNKPSQNEEIKGSSACVWSVCGARKAPLVASDSSSSGSDSEEEEDRTNIITESVPTANTKDNVKLSVDAKHEKALFIRKKNSQHIVPSAEVKPYLKDHFLSRRITDLDLLTLSALPPGIDQQEWIATNTVSFFQHTTLFFSALSDCCSLTTCPAAKSSRNMLYEWTDDQGKKLKCSAPIYIDYALSYIQEILTDERVFPTKAGSAFPSGFMFLIQKIFVMLFRTLAHLFSVHYQDAIAVELHPQLNTLFTHFITFSQTFRLLEPSETAPIDELIYVLTH</sequence>
<keyword evidence="2" id="KW-0479">Metal-binding</keyword>
<comment type="similarity">
    <text evidence="1">Belongs to the SAPS family.</text>
</comment>
<proteinExistence type="inferred from homology"/>
<feature type="binding site" evidence="2">
    <location>
        <position position="895"/>
    </location>
    <ligand>
        <name>Zn(2+)</name>
        <dbReference type="ChEBI" id="CHEBI:29105"/>
    </ligand>
</feature>